<dbReference type="PANTHER" id="PTHR35910:SF1">
    <property type="entry name" value="2EXR DOMAIN-CONTAINING PROTEIN"/>
    <property type="match status" value="1"/>
</dbReference>
<evidence type="ECO:0000313" key="3">
    <source>
        <dbReference type="Proteomes" id="UP000184330"/>
    </source>
</evidence>
<organism evidence="2 3">
    <name type="scientific">Phialocephala subalpina</name>
    <dbReference type="NCBI Taxonomy" id="576137"/>
    <lineage>
        <taxon>Eukaryota</taxon>
        <taxon>Fungi</taxon>
        <taxon>Dikarya</taxon>
        <taxon>Ascomycota</taxon>
        <taxon>Pezizomycotina</taxon>
        <taxon>Leotiomycetes</taxon>
        <taxon>Helotiales</taxon>
        <taxon>Mollisiaceae</taxon>
        <taxon>Phialocephala</taxon>
        <taxon>Phialocephala fortinii species complex</taxon>
    </lineage>
</organism>
<dbReference type="Proteomes" id="UP000184330">
    <property type="component" value="Unassembled WGS sequence"/>
</dbReference>
<dbReference type="EMBL" id="FJOG01000027">
    <property type="protein sequence ID" value="CZR64520.1"/>
    <property type="molecule type" value="Genomic_DNA"/>
</dbReference>
<dbReference type="PANTHER" id="PTHR35910">
    <property type="entry name" value="2EXR DOMAIN-CONTAINING PROTEIN"/>
    <property type="match status" value="1"/>
</dbReference>
<name>A0A1L7XHK4_9HELO</name>
<protein>
    <recommendedName>
        <fullName evidence="1">2EXR domain-containing protein</fullName>
    </recommendedName>
</protein>
<evidence type="ECO:0000259" key="1">
    <source>
        <dbReference type="Pfam" id="PF20150"/>
    </source>
</evidence>
<reference evidence="2 3" key="1">
    <citation type="submission" date="2016-03" db="EMBL/GenBank/DDBJ databases">
        <authorList>
            <person name="Ploux O."/>
        </authorList>
    </citation>
    <scope>NUCLEOTIDE SEQUENCE [LARGE SCALE GENOMIC DNA]</scope>
    <source>
        <strain evidence="2 3">UAMH 11012</strain>
    </source>
</reference>
<gene>
    <name evidence="2" type="ORF">PAC_14418</name>
</gene>
<sequence length="285" mass="33358">MAPQTRSSTRFDLPGISYPITMDPGPFFHRFSDLPDELKLLVWGYTLTPRCIKLAADQSSYYIITKEDNRWSLIPSMLQVDKLSRNEFKRRYHLLFDGLCKIRTYGEDSAKRKKRKQGNKRGVWFNPEINAFAFHQPDLSHYNIKTFASNASKTDLAAIRCMALRKMWWVENILSCVRAFWSGNAGGWNEDDFDRMVEKYSSWLDGLGTVILVGNDYCYNCGGYSQRVAVNIRDKTVTDTTFNVIKRVEKLFLEERSLKLRDVELEQRLRVIYELDVVEKNSFYF</sequence>
<dbReference type="InterPro" id="IPR045518">
    <property type="entry name" value="2EXR"/>
</dbReference>
<dbReference type="Pfam" id="PF20150">
    <property type="entry name" value="2EXR"/>
    <property type="match status" value="1"/>
</dbReference>
<proteinExistence type="predicted"/>
<keyword evidence="3" id="KW-1185">Reference proteome</keyword>
<accession>A0A1L7XHK4</accession>
<feature type="domain" description="2EXR" evidence="1">
    <location>
        <begin position="28"/>
        <end position="129"/>
    </location>
</feature>
<evidence type="ECO:0000313" key="2">
    <source>
        <dbReference type="EMBL" id="CZR64520.1"/>
    </source>
</evidence>
<dbReference type="AlphaFoldDB" id="A0A1L7XHK4"/>